<dbReference type="RefSeq" id="WP_152766749.1">
    <property type="nucleotide sequence ID" value="NZ_WHNP01000060.1"/>
</dbReference>
<dbReference type="EMBL" id="WHNP01000060">
    <property type="protein sequence ID" value="MPW22216.1"/>
    <property type="molecule type" value="Genomic_DNA"/>
</dbReference>
<keyword evidence="2" id="KW-1185">Reference proteome</keyword>
<evidence type="ECO:0000313" key="2">
    <source>
        <dbReference type="Proteomes" id="UP000484381"/>
    </source>
</evidence>
<comment type="caution">
    <text evidence="1">The sequence shown here is derived from an EMBL/GenBank/DDBJ whole genome shotgun (WGS) entry which is preliminary data.</text>
</comment>
<name>A0A7X1NIS1_9BURK</name>
<protein>
    <submittedName>
        <fullName evidence="1">Uncharacterized protein</fullName>
    </submittedName>
</protein>
<gene>
    <name evidence="1" type="ORF">GCT13_36650</name>
</gene>
<dbReference type="Proteomes" id="UP000484381">
    <property type="component" value="Unassembled WGS sequence"/>
</dbReference>
<organism evidence="1 2">
    <name type="scientific">Paraburkholderia franconis</name>
    <dbReference type="NCBI Taxonomy" id="2654983"/>
    <lineage>
        <taxon>Bacteria</taxon>
        <taxon>Pseudomonadati</taxon>
        <taxon>Pseudomonadota</taxon>
        <taxon>Betaproteobacteria</taxon>
        <taxon>Burkholderiales</taxon>
        <taxon>Burkholderiaceae</taxon>
        <taxon>Paraburkholderia</taxon>
    </lineage>
</organism>
<evidence type="ECO:0000313" key="1">
    <source>
        <dbReference type="EMBL" id="MPW22216.1"/>
    </source>
</evidence>
<proteinExistence type="predicted"/>
<dbReference type="AlphaFoldDB" id="A0A7X1NIS1"/>
<accession>A0A7X1NIS1</accession>
<reference evidence="1 2" key="1">
    <citation type="submission" date="2019-10" db="EMBL/GenBank/DDBJ databases">
        <title>Paraburkholderia sp. isolated from nodules of Mimosa pudica from Brazilian Atlantic Forest soils.</title>
        <authorList>
            <person name="Paulitsch F."/>
            <person name="Hungria M."/>
            <person name="Dall'Agnol R."/>
        </authorList>
    </citation>
    <scope>NUCLEOTIDE SEQUENCE [LARGE SCALE GENOMIC DNA]</scope>
    <source>
        <strain evidence="1 2">CNPSo 3157</strain>
    </source>
</reference>
<sequence length="94" mass="10616">MKHQIVGRYRGFVIEARIEPRTARSSDGIALRYRVSWSLRTGTSKQKIIGDFADPVIYDSDRIALTCVDREARALIDAMLANGFELTSGRMLQL</sequence>